<evidence type="ECO:0000256" key="2">
    <source>
        <dbReference type="ARBA" id="ARBA00007069"/>
    </source>
</evidence>
<evidence type="ECO:0000259" key="10">
    <source>
        <dbReference type="PROSITE" id="PS50928"/>
    </source>
</evidence>
<evidence type="ECO:0000313" key="12">
    <source>
        <dbReference type="Proteomes" id="UP000494255"/>
    </source>
</evidence>
<dbReference type="CDD" id="cd06261">
    <property type="entry name" value="TM_PBP2"/>
    <property type="match status" value="1"/>
</dbReference>
<dbReference type="InterPro" id="IPR035906">
    <property type="entry name" value="MetI-like_sf"/>
</dbReference>
<evidence type="ECO:0000256" key="5">
    <source>
        <dbReference type="ARBA" id="ARBA00022692"/>
    </source>
</evidence>
<keyword evidence="5 8" id="KW-0812">Transmembrane</keyword>
<accession>A0A6J5CWQ0</accession>
<feature type="transmembrane region" description="Helical" evidence="8">
    <location>
        <begin position="207"/>
        <end position="238"/>
    </location>
</feature>
<evidence type="ECO:0000256" key="9">
    <source>
        <dbReference type="SAM" id="MobiDB-lite"/>
    </source>
</evidence>
<evidence type="ECO:0000256" key="1">
    <source>
        <dbReference type="ARBA" id="ARBA00004651"/>
    </source>
</evidence>
<keyword evidence="12" id="KW-1185">Reference proteome</keyword>
<feature type="transmembrane region" description="Helical" evidence="8">
    <location>
        <begin position="30"/>
        <end position="49"/>
    </location>
</feature>
<dbReference type="Pfam" id="PF00528">
    <property type="entry name" value="BPD_transp_1"/>
    <property type="match status" value="1"/>
</dbReference>
<feature type="transmembrane region" description="Helical" evidence="8">
    <location>
        <begin position="81"/>
        <end position="104"/>
    </location>
</feature>
<organism evidence="11 12">
    <name type="scientific">Paraburkholderia sediminicola</name>
    <dbReference type="NCBI Taxonomy" id="458836"/>
    <lineage>
        <taxon>Bacteria</taxon>
        <taxon>Pseudomonadati</taxon>
        <taxon>Pseudomonadota</taxon>
        <taxon>Betaproteobacteria</taxon>
        <taxon>Burkholderiales</taxon>
        <taxon>Burkholderiaceae</taxon>
        <taxon>Paraburkholderia</taxon>
    </lineage>
</organism>
<gene>
    <name evidence="11" type="ORF">LMG24238_07710</name>
</gene>
<dbReference type="Proteomes" id="UP000494255">
    <property type="component" value="Unassembled WGS sequence"/>
</dbReference>
<dbReference type="PANTHER" id="PTHR42929:SF5">
    <property type="entry name" value="ABC TRANSPORTER PERMEASE PROTEIN"/>
    <property type="match status" value="1"/>
</dbReference>
<keyword evidence="4" id="KW-1003">Cell membrane</keyword>
<evidence type="ECO:0000256" key="6">
    <source>
        <dbReference type="ARBA" id="ARBA00022989"/>
    </source>
</evidence>
<dbReference type="EMBL" id="CADIKC010000024">
    <property type="protein sequence ID" value="CAB3745584.1"/>
    <property type="molecule type" value="Genomic_DNA"/>
</dbReference>
<name>A0A6J5CWQ0_9BURK</name>
<evidence type="ECO:0000256" key="4">
    <source>
        <dbReference type="ARBA" id="ARBA00022475"/>
    </source>
</evidence>
<dbReference type="RefSeq" id="WP_175055049.1">
    <property type="nucleotide sequence ID" value="NZ_CADIKC010000024.1"/>
</dbReference>
<evidence type="ECO:0000313" key="11">
    <source>
        <dbReference type="EMBL" id="CAB3745584.1"/>
    </source>
</evidence>
<dbReference type="GO" id="GO:0005886">
    <property type="term" value="C:plasma membrane"/>
    <property type="evidence" value="ECO:0007669"/>
    <property type="project" value="UniProtKB-SubCell"/>
</dbReference>
<dbReference type="InterPro" id="IPR000515">
    <property type="entry name" value="MetI-like"/>
</dbReference>
<feature type="domain" description="ABC transmembrane type-1" evidence="10">
    <location>
        <begin position="82"/>
        <end position="286"/>
    </location>
</feature>
<dbReference type="PANTHER" id="PTHR42929">
    <property type="entry name" value="INNER MEMBRANE ABC TRANSPORTER PERMEASE PROTEIN YDCU-RELATED-RELATED"/>
    <property type="match status" value="1"/>
</dbReference>
<dbReference type="GO" id="GO:0055085">
    <property type="term" value="P:transmembrane transport"/>
    <property type="evidence" value="ECO:0007669"/>
    <property type="project" value="InterPro"/>
</dbReference>
<feature type="transmembrane region" description="Helical" evidence="8">
    <location>
        <begin position="116"/>
        <end position="140"/>
    </location>
</feature>
<feature type="region of interest" description="Disordered" evidence="9">
    <location>
        <begin position="1"/>
        <end position="20"/>
    </location>
</feature>
<dbReference type="GeneID" id="97046242"/>
<protein>
    <recommendedName>
        <fullName evidence="10">ABC transmembrane type-1 domain-containing protein</fullName>
    </recommendedName>
</protein>
<dbReference type="AlphaFoldDB" id="A0A6J5CWQ0"/>
<evidence type="ECO:0000256" key="3">
    <source>
        <dbReference type="ARBA" id="ARBA00022448"/>
    </source>
</evidence>
<dbReference type="PROSITE" id="PS50928">
    <property type="entry name" value="ABC_TM1"/>
    <property type="match status" value="1"/>
</dbReference>
<dbReference type="Gene3D" id="1.10.3720.10">
    <property type="entry name" value="MetI-like"/>
    <property type="match status" value="1"/>
</dbReference>
<reference evidence="11 12" key="1">
    <citation type="submission" date="2020-04" db="EMBL/GenBank/DDBJ databases">
        <authorList>
            <person name="De Canck E."/>
        </authorList>
    </citation>
    <scope>NUCLEOTIDE SEQUENCE [LARGE SCALE GENOMIC DNA]</scope>
    <source>
        <strain evidence="11 12">LMG 24238</strain>
    </source>
</reference>
<keyword evidence="3 8" id="KW-0813">Transport</keyword>
<keyword evidence="6 8" id="KW-1133">Transmembrane helix</keyword>
<evidence type="ECO:0000256" key="7">
    <source>
        <dbReference type="ARBA" id="ARBA00023136"/>
    </source>
</evidence>
<comment type="subcellular location">
    <subcellularLocation>
        <location evidence="1 8">Cell membrane</location>
        <topology evidence="1 8">Multi-pass membrane protein</topology>
    </subcellularLocation>
</comment>
<sequence>MTDSGIVSTDSPGSDVATANTRPHGRINRAVLLVPVLAFLGLFFLYPIFTMTVKSITDIPPGASAWTNFEWFFSDRTNMRIYWNTLVTAFKVTVFCVLVAYPMAYSMMRARGVWKLAILGVVLLPFWTSAVVRNFAWVVILQDRGVLNYVLSLFGAPPVSILGTATAVTIGMAQVLLPFAVLPIYTSMQKIDSSLMRAALMLGARPVVAFFTVFLPLSMTGAFAGAVLVFVLSLGFYVTPAILGSPRDAMLPQIIYAQVTELLAWGRSSAMAVVLLVTTVGILAGGALMTRTLRNRIAAKEQ</sequence>
<evidence type="ECO:0000256" key="8">
    <source>
        <dbReference type="RuleBase" id="RU363032"/>
    </source>
</evidence>
<comment type="similarity">
    <text evidence="2">Belongs to the binding-protein-dependent transport system permease family. CysTW subfamily.</text>
</comment>
<feature type="transmembrane region" description="Helical" evidence="8">
    <location>
        <begin position="160"/>
        <end position="186"/>
    </location>
</feature>
<proteinExistence type="inferred from homology"/>
<feature type="transmembrane region" description="Helical" evidence="8">
    <location>
        <begin position="270"/>
        <end position="290"/>
    </location>
</feature>
<keyword evidence="7 8" id="KW-0472">Membrane</keyword>
<dbReference type="SUPFAM" id="SSF161098">
    <property type="entry name" value="MetI-like"/>
    <property type="match status" value="1"/>
</dbReference>